<organism evidence="2">
    <name type="scientific">marine sediment metagenome</name>
    <dbReference type="NCBI Taxonomy" id="412755"/>
    <lineage>
        <taxon>unclassified sequences</taxon>
        <taxon>metagenomes</taxon>
        <taxon>ecological metagenomes</taxon>
    </lineage>
</organism>
<dbReference type="EMBL" id="LAZR01027806">
    <property type="protein sequence ID" value="KKL64561.1"/>
    <property type="molecule type" value="Genomic_DNA"/>
</dbReference>
<reference evidence="2" key="1">
    <citation type="journal article" date="2015" name="Nature">
        <title>Complex archaea that bridge the gap between prokaryotes and eukaryotes.</title>
        <authorList>
            <person name="Spang A."/>
            <person name="Saw J.H."/>
            <person name="Jorgensen S.L."/>
            <person name="Zaremba-Niedzwiedzka K."/>
            <person name="Martijn J."/>
            <person name="Lind A.E."/>
            <person name="van Eijk R."/>
            <person name="Schleper C."/>
            <person name="Guy L."/>
            <person name="Ettema T.J."/>
        </authorList>
    </citation>
    <scope>NUCLEOTIDE SEQUENCE</scope>
</reference>
<protein>
    <submittedName>
        <fullName evidence="2">Uncharacterized protein</fullName>
    </submittedName>
</protein>
<proteinExistence type="predicted"/>
<accession>A0A0F9EE77</accession>
<sequence>MADNLNTSYLGQPGSADNLNTPFLPETASEATLNARSDISTRGELHAQGDTVVGGTLTVTGVITNTAKTLLPNGTEADPALGFSSEASLGFYRSAASIVAMTGIGQLSVADGTEALPSLGFESEASLGFYRSAASTVAMTGISQLLVADGTEALPGLGFESEASLGFRRSAASVVEMENGELTIADGGLNLSSCITSTVANGDFLSVTTFADDTGMRANALRIVQSASGISLAIRSGSTTYYLGASTVSEA</sequence>
<comment type="caution">
    <text evidence="2">The sequence shown here is derived from an EMBL/GenBank/DDBJ whole genome shotgun (WGS) entry which is preliminary data.</text>
</comment>
<evidence type="ECO:0000313" key="2">
    <source>
        <dbReference type="EMBL" id="KKL64561.1"/>
    </source>
</evidence>
<gene>
    <name evidence="2" type="ORF">LCGC14_2163760</name>
</gene>
<evidence type="ECO:0000256" key="1">
    <source>
        <dbReference type="SAM" id="MobiDB-lite"/>
    </source>
</evidence>
<dbReference type="AlphaFoldDB" id="A0A0F9EE77"/>
<feature type="region of interest" description="Disordered" evidence="1">
    <location>
        <begin position="1"/>
        <end position="20"/>
    </location>
</feature>
<name>A0A0F9EE77_9ZZZZ</name>